<evidence type="ECO:0000313" key="7">
    <source>
        <dbReference type="Proteomes" id="UP001497512"/>
    </source>
</evidence>
<evidence type="ECO:0000256" key="2">
    <source>
        <dbReference type="ARBA" id="ARBA00022771"/>
    </source>
</evidence>
<keyword evidence="3" id="KW-0862">Zinc</keyword>
<keyword evidence="7" id="KW-1185">Reference proteome</keyword>
<evidence type="ECO:0000256" key="1">
    <source>
        <dbReference type="ARBA" id="ARBA00022723"/>
    </source>
</evidence>
<dbReference type="InterPro" id="IPR013083">
    <property type="entry name" value="Znf_RING/FYVE/PHD"/>
</dbReference>
<dbReference type="Gene3D" id="3.30.40.10">
    <property type="entry name" value="Zinc/RING finger domain, C3HC4 (zinc finger)"/>
    <property type="match status" value="1"/>
</dbReference>
<accession>A0ABP0U8S9</accession>
<protein>
    <recommendedName>
        <fullName evidence="5">Zinc finger PHD-type domain-containing protein</fullName>
    </recommendedName>
</protein>
<keyword evidence="1" id="KW-0479">Metal-binding</keyword>
<gene>
    <name evidence="6" type="ORF">CSSPTR1EN2_LOCUS12723</name>
</gene>
<dbReference type="PANTHER" id="PTHR33779:SF1">
    <property type="entry name" value="EXPRESSED PROTEIN"/>
    <property type="match status" value="1"/>
</dbReference>
<feature type="region of interest" description="Disordered" evidence="4">
    <location>
        <begin position="198"/>
        <end position="335"/>
    </location>
</feature>
<evidence type="ECO:0000256" key="4">
    <source>
        <dbReference type="SAM" id="MobiDB-lite"/>
    </source>
</evidence>
<evidence type="ECO:0000313" key="6">
    <source>
        <dbReference type="EMBL" id="CAK9215421.1"/>
    </source>
</evidence>
<proteinExistence type="predicted"/>
<dbReference type="InterPro" id="IPR056874">
    <property type="entry name" value="PHD_dom_pln"/>
</dbReference>
<evidence type="ECO:0000259" key="5">
    <source>
        <dbReference type="SMART" id="SM00249"/>
    </source>
</evidence>
<feature type="compositionally biased region" description="Basic and acidic residues" evidence="4">
    <location>
        <begin position="312"/>
        <end position="333"/>
    </location>
</feature>
<feature type="compositionally biased region" description="Polar residues" evidence="4">
    <location>
        <begin position="279"/>
        <end position="288"/>
    </location>
</feature>
<dbReference type="Proteomes" id="UP001497512">
    <property type="component" value="Chromosome 2"/>
</dbReference>
<sequence length="350" mass="38766">MVESEYGENGNRSSIRNISEKSLTAVSSLDGRLLRAVEICSEDKQGDEHDYQPADHPSGVECIMCGDVGFVDLLQFCSVCKSRAQHLYCMAPNSRGQTAGINSNLRDLSWRCNQCVIDIDVQGTKAGASRIKEDLRIRAPSDCSSSVLRCNVSSTFKSGFDSRFVSFPVTCSRNPDQQTNAAAKRTNLWPVKNELGTKVFSDQNRQQQDGDDFTPSKSNAKRGLNQMWEADSSVTNQSNVQLNPGEMRKGSFVIRRKLDGGPNTRPEFDTARQKVKSKLSLSRVQGSDPSDPADLAPTDARTGLLSKQAKISSHDGRRSFRIMHESPTREKTSNSKLLIRRYKSLSELSC</sequence>
<feature type="compositionally biased region" description="Polar residues" evidence="4">
    <location>
        <begin position="232"/>
        <end position="242"/>
    </location>
</feature>
<reference evidence="6" key="1">
    <citation type="submission" date="2024-02" db="EMBL/GenBank/DDBJ databases">
        <authorList>
            <consortium name="ELIXIR-Norway"/>
            <consortium name="Elixir Norway"/>
        </authorList>
    </citation>
    <scope>NUCLEOTIDE SEQUENCE</scope>
</reference>
<dbReference type="SMART" id="SM00249">
    <property type="entry name" value="PHD"/>
    <property type="match status" value="1"/>
</dbReference>
<dbReference type="InterPro" id="IPR011011">
    <property type="entry name" value="Znf_FYVE_PHD"/>
</dbReference>
<keyword evidence="2" id="KW-0863">Zinc-finger</keyword>
<feature type="domain" description="Zinc finger PHD-type" evidence="5">
    <location>
        <begin position="61"/>
        <end position="116"/>
    </location>
</feature>
<dbReference type="SUPFAM" id="SSF57903">
    <property type="entry name" value="FYVE/PHD zinc finger"/>
    <property type="match status" value="1"/>
</dbReference>
<dbReference type="PANTHER" id="PTHR33779">
    <property type="entry name" value="EXPRESSED PROTEIN"/>
    <property type="match status" value="1"/>
</dbReference>
<dbReference type="Pfam" id="PF25054">
    <property type="entry name" value="PHD_pln"/>
    <property type="match status" value="1"/>
</dbReference>
<evidence type="ECO:0000256" key="3">
    <source>
        <dbReference type="ARBA" id="ARBA00022833"/>
    </source>
</evidence>
<name>A0ABP0U8S9_9BRYO</name>
<dbReference type="EMBL" id="OZ019894">
    <property type="protein sequence ID" value="CAK9215421.1"/>
    <property type="molecule type" value="Genomic_DNA"/>
</dbReference>
<dbReference type="InterPro" id="IPR001965">
    <property type="entry name" value="Znf_PHD"/>
</dbReference>
<organism evidence="6 7">
    <name type="scientific">Sphagnum troendelagicum</name>
    <dbReference type="NCBI Taxonomy" id="128251"/>
    <lineage>
        <taxon>Eukaryota</taxon>
        <taxon>Viridiplantae</taxon>
        <taxon>Streptophyta</taxon>
        <taxon>Embryophyta</taxon>
        <taxon>Bryophyta</taxon>
        <taxon>Sphagnophytina</taxon>
        <taxon>Sphagnopsida</taxon>
        <taxon>Sphagnales</taxon>
        <taxon>Sphagnaceae</taxon>
        <taxon>Sphagnum</taxon>
    </lineage>
</organism>